<dbReference type="EMBL" id="MHQT01000039">
    <property type="protein sequence ID" value="OHA08544.1"/>
    <property type="molecule type" value="Genomic_DNA"/>
</dbReference>
<feature type="domain" description="AAA+ ATPase" evidence="6">
    <location>
        <begin position="559"/>
        <end position="702"/>
    </location>
</feature>
<keyword evidence="2" id="KW-0067">ATP-binding</keyword>
<dbReference type="SMART" id="SM00382">
    <property type="entry name" value="AAA"/>
    <property type="match status" value="2"/>
</dbReference>
<keyword evidence="5" id="KW-0472">Membrane</keyword>
<feature type="compositionally biased region" description="Pro residues" evidence="4">
    <location>
        <begin position="807"/>
        <end position="820"/>
    </location>
</feature>
<dbReference type="Pfam" id="PF10431">
    <property type="entry name" value="ClpB_D2-small"/>
    <property type="match status" value="1"/>
</dbReference>
<dbReference type="Gene3D" id="3.40.50.300">
    <property type="entry name" value="P-loop containing nucleotide triphosphate hydrolases"/>
    <property type="match status" value="2"/>
</dbReference>
<evidence type="ECO:0008006" key="10">
    <source>
        <dbReference type="Google" id="ProtNLM"/>
    </source>
</evidence>
<feature type="compositionally biased region" description="Low complexity" evidence="4">
    <location>
        <begin position="821"/>
        <end position="851"/>
    </location>
</feature>
<evidence type="ECO:0000256" key="3">
    <source>
        <dbReference type="ARBA" id="ARBA00023186"/>
    </source>
</evidence>
<dbReference type="SMART" id="SM01086">
    <property type="entry name" value="ClpB_D2-small"/>
    <property type="match status" value="1"/>
</dbReference>
<gene>
    <name evidence="8" type="ORF">A3A44_02920</name>
</gene>
<dbReference type="Pfam" id="PF07724">
    <property type="entry name" value="AAA_2"/>
    <property type="match status" value="1"/>
</dbReference>
<evidence type="ECO:0000313" key="8">
    <source>
        <dbReference type="EMBL" id="OHA08544.1"/>
    </source>
</evidence>
<dbReference type="InterPro" id="IPR019489">
    <property type="entry name" value="Clp_ATPase_C"/>
</dbReference>
<evidence type="ECO:0000256" key="2">
    <source>
        <dbReference type="ARBA" id="ARBA00022840"/>
    </source>
</evidence>
<dbReference type="InterPro" id="IPR003593">
    <property type="entry name" value="AAA+_ATPase"/>
</dbReference>
<dbReference type="InterPro" id="IPR001270">
    <property type="entry name" value="ClpA/B"/>
</dbReference>
<dbReference type="InterPro" id="IPR050130">
    <property type="entry name" value="ClpA_ClpB"/>
</dbReference>
<keyword evidence="5" id="KW-1133">Transmembrane helix</keyword>
<dbReference type="PANTHER" id="PTHR11638:SF18">
    <property type="entry name" value="HEAT SHOCK PROTEIN 104"/>
    <property type="match status" value="1"/>
</dbReference>
<feature type="transmembrane region" description="Helical" evidence="5">
    <location>
        <begin position="36"/>
        <end position="66"/>
    </location>
</feature>
<reference evidence="8 9" key="1">
    <citation type="journal article" date="2016" name="Nat. Commun.">
        <title>Thousands of microbial genomes shed light on interconnected biogeochemical processes in an aquifer system.</title>
        <authorList>
            <person name="Anantharaman K."/>
            <person name="Brown C.T."/>
            <person name="Hug L.A."/>
            <person name="Sharon I."/>
            <person name="Castelle C.J."/>
            <person name="Probst A.J."/>
            <person name="Thomas B.C."/>
            <person name="Singh A."/>
            <person name="Wilkins M.J."/>
            <person name="Karaoz U."/>
            <person name="Brodie E.L."/>
            <person name="Williams K.H."/>
            <person name="Hubbard S.S."/>
            <person name="Banfield J.F."/>
        </authorList>
    </citation>
    <scope>NUCLEOTIDE SEQUENCE [LARGE SCALE GENOMIC DNA]</scope>
</reference>
<dbReference type="AlphaFoldDB" id="A0A1G2LAH0"/>
<dbReference type="STRING" id="1802281.A3A44_02920"/>
<dbReference type="CDD" id="cd00009">
    <property type="entry name" value="AAA"/>
    <property type="match status" value="1"/>
</dbReference>
<comment type="caution">
    <text evidence="8">The sequence shown here is derived from an EMBL/GenBank/DDBJ whole genome shotgun (WGS) entry which is preliminary data.</text>
</comment>
<accession>A0A1G2LAH0</accession>
<evidence type="ECO:0000256" key="1">
    <source>
        <dbReference type="ARBA" id="ARBA00022741"/>
    </source>
</evidence>
<keyword evidence="3" id="KW-0143">Chaperone</keyword>
<dbReference type="InterPro" id="IPR003959">
    <property type="entry name" value="ATPase_AAA_core"/>
</dbReference>
<proteinExistence type="predicted"/>
<dbReference type="PRINTS" id="PR00300">
    <property type="entry name" value="CLPPROTEASEA"/>
</dbReference>
<dbReference type="CDD" id="cd19499">
    <property type="entry name" value="RecA-like_ClpB_Hsp104-like"/>
    <property type="match status" value="1"/>
</dbReference>
<keyword evidence="1" id="KW-0547">Nucleotide-binding</keyword>
<dbReference type="GO" id="GO:0005524">
    <property type="term" value="F:ATP binding"/>
    <property type="evidence" value="ECO:0007669"/>
    <property type="project" value="UniProtKB-KW"/>
</dbReference>
<feature type="domain" description="Clp ATPase C-terminal" evidence="7">
    <location>
        <begin position="727"/>
        <end position="814"/>
    </location>
</feature>
<feature type="region of interest" description="Disordered" evidence="4">
    <location>
        <begin position="805"/>
        <end position="872"/>
    </location>
</feature>
<dbReference type="Pfam" id="PF00004">
    <property type="entry name" value="AAA"/>
    <property type="match status" value="1"/>
</dbReference>
<dbReference type="GO" id="GO:0034605">
    <property type="term" value="P:cellular response to heat"/>
    <property type="evidence" value="ECO:0007669"/>
    <property type="project" value="TreeGrafter"/>
</dbReference>
<protein>
    <recommendedName>
        <fullName evidence="10">AAA+ ATPase domain-containing protein</fullName>
    </recommendedName>
</protein>
<feature type="domain" description="AAA+ ATPase" evidence="6">
    <location>
        <begin position="287"/>
        <end position="423"/>
    </location>
</feature>
<evidence type="ECO:0000256" key="5">
    <source>
        <dbReference type="SAM" id="Phobius"/>
    </source>
</evidence>
<keyword evidence="5" id="KW-0812">Transmembrane</keyword>
<evidence type="ECO:0000259" key="7">
    <source>
        <dbReference type="SMART" id="SM01086"/>
    </source>
</evidence>
<feature type="compositionally biased region" description="Polar residues" evidence="4">
    <location>
        <begin position="852"/>
        <end position="862"/>
    </location>
</feature>
<sequence length="872" mass="95546">MRLPAHPFFTAAAIVSVMPARRFAGLRSALATVPFLFLGVAIATASGFWLGLALIALSAYLTLYLWTSFLSFYEDQSLMSLPATPEQLASPWFRTKWPRFVDFTTAGILAAVPDAEAPAAILEQIFRSRFGAFFFERTGIEPESWFASMRNTVREGMPTLPVADLIERAARVAVARAHRRILPADVLAAVIAEDPSFQKIILAHDLAPLDFEYLADWFTTLAEHRRERNFVDRLLASPGIGKAWGFGFTVALDRASSPVRAFREDELHILAHAKSIGELEEALAKSASANAMLIGAPGIGKMTVVRGLAERIRRGQSLPALNYRRVVRIAMEDIVGEQSFGSVVGNLERIFREAEYAGNAILVIEDIELYLSPGRKTTVADALLPFLRSSAIKIVGLTTPEGFAQAAATYPVVGSVFHEIRIAEPDEETVMQILGDVALAAETKHRRTVQYQTLKKVYALALHYLAATPFPEKAVNLLEEVFIYAKETGSRIATPDMVEKVLARKFGAVIGRVEEGERKILVNLEQELQKRVIGQTEAIRAIADAVRRKRSGVAAGSKPIGSFLFLGPTGVGKTETAKALAYVYFGAEDSMIRLDMSEYQNPADLGRLIGSLDTREVGRLVEEVRAHPFSLLLLDEIEKAHPNVLNLFLRILDEGRMTDAFGKPVDFTNTFIIATSNAGSEFIREALGAAMPYADMQRRLVEEVLQKNIFRPEFVNRFDAVIVYTPLSREQAQRVARLFLERLRRRLMGEGYDLSWTDAVLAWLAEKGYSPVFGGRELRRLIQDQVEANIARDILAGKYKKGDTIPLAPPAETPPPPAPASAPVAAAPLLPSTSAPISPSTSVASPSTPESGSGQASSEQATPPSPLDISAH</sequence>
<dbReference type="SUPFAM" id="SSF52540">
    <property type="entry name" value="P-loop containing nucleoside triphosphate hydrolases"/>
    <property type="match status" value="2"/>
</dbReference>
<evidence type="ECO:0000313" key="9">
    <source>
        <dbReference type="Proteomes" id="UP000178977"/>
    </source>
</evidence>
<dbReference type="Proteomes" id="UP000178977">
    <property type="component" value="Unassembled WGS sequence"/>
</dbReference>
<dbReference type="InterPro" id="IPR027417">
    <property type="entry name" value="P-loop_NTPase"/>
</dbReference>
<evidence type="ECO:0000256" key="4">
    <source>
        <dbReference type="SAM" id="MobiDB-lite"/>
    </source>
</evidence>
<dbReference type="Gene3D" id="1.10.8.60">
    <property type="match status" value="2"/>
</dbReference>
<organism evidence="8 9">
    <name type="scientific">Candidatus Sungbacteria bacterium RIFCSPLOWO2_01_FULL_60_25</name>
    <dbReference type="NCBI Taxonomy" id="1802281"/>
    <lineage>
        <taxon>Bacteria</taxon>
        <taxon>Candidatus Sungiibacteriota</taxon>
    </lineage>
</organism>
<dbReference type="PANTHER" id="PTHR11638">
    <property type="entry name" value="ATP-DEPENDENT CLP PROTEASE"/>
    <property type="match status" value="1"/>
</dbReference>
<dbReference type="GO" id="GO:0005737">
    <property type="term" value="C:cytoplasm"/>
    <property type="evidence" value="ECO:0007669"/>
    <property type="project" value="TreeGrafter"/>
</dbReference>
<name>A0A1G2LAH0_9BACT</name>
<evidence type="ECO:0000259" key="6">
    <source>
        <dbReference type="SMART" id="SM00382"/>
    </source>
</evidence>
<dbReference type="GO" id="GO:0016887">
    <property type="term" value="F:ATP hydrolysis activity"/>
    <property type="evidence" value="ECO:0007669"/>
    <property type="project" value="InterPro"/>
</dbReference>